<protein>
    <submittedName>
        <fullName evidence="2">Uncharacterized protein</fullName>
    </submittedName>
</protein>
<feature type="compositionally biased region" description="Low complexity" evidence="1">
    <location>
        <begin position="33"/>
        <end position="60"/>
    </location>
</feature>
<gene>
    <name evidence="2" type="ORF">CspeluHIS016_0404890</name>
</gene>
<feature type="compositionally biased region" description="Polar residues" evidence="1">
    <location>
        <begin position="459"/>
        <end position="468"/>
    </location>
</feature>
<feature type="compositionally biased region" description="Low complexity" evidence="1">
    <location>
        <begin position="438"/>
        <end position="458"/>
    </location>
</feature>
<reference evidence="2" key="2">
    <citation type="submission" date="2023-06" db="EMBL/GenBank/DDBJ databases">
        <authorList>
            <person name="Kobayashi Y."/>
            <person name="Kayamori A."/>
            <person name="Aoki K."/>
            <person name="Shiwa Y."/>
            <person name="Fujita N."/>
            <person name="Sugita T."/>
            <person name="Iwasaki W."/>
            <person name="Tanaka N."/>
            <person name="Takashima M."/>
        </authorList>
    </citation>
    <scope>NUCLEOTIDE SEQUENCE</scope>
    <source>
        <strain evidence="2">HIS016</strain>
    </source>
</reference>
<evidence type="ECO:0000313" key="2">
    <source>
        <dbReference type="EMBL" id="GMK57655.1"/>
    </source>
</evidence>
<feature type="compositionally biased region" description="Low complexity" evidence="1">
    <location>
        <begin position="355"/>
        <end position="382"/>
    </location>
</feature>
<feature type="region of interest" description="Disordered" evidence="1">
    <location>
        <begin position="24"/>
        <end position="218"/>
    </location>
</feature>
<feature type="region of interest" description="Disordered" evidence="1">
    <location>
        <begin position="486"/>
        <end position="560"/>
    </location>
</feature>
<feature type="region of interest" description="Disordered" evidence="1">
    <location>
        <begin position="332"/>
        <end position="468"/>
    </location>
</feature>
<sequence>MVGRFSLPSLPSIPSLAELLDTSPQVFYPPSRPSSRSSTKATPTISAPTPPAVAVSSCPSSPRPRPVVFPDDRGPSPLPPPPFWTGSAHPHIEAPLGARDQPRSQLPRRQSSLGPLADSHRRHTRPSHRRSHSAAPTSFAYAPSSAPPLRAETRNLHASSSAISLPPLVEDDAATTSPSKLMAPPPAEPERQTHNRRWSSIEPAAVERSRRRAQSSVTMTQVPGIGTFVEPPLPERLRRRHSQIIGLPSAPVLSKPTVPVCPTTPRSRRSSLVSSTLPDGMTASLTRALSSASVSDVAALAIWSEEPTSPSPARRRDSISAPNEALRARLRTLSKLEGRECPVTPPRPRHTVASPHSTNGTPGHGTPTTTGSSTPTTGSHSHMPPPSPTPTRRRIMHRHTLSLPFAEDSRPTTSRLRQPAQLSMAPSFDDLAHRRPRPLSMLGPPSPLLVSSPGSLVSDTDTSSPTASIESFTLSPAWLNLNVTVSAQQKRSSVSSDRSRERDFNRKRSSTHSIASVPASRRGSQSTYDWRRPPAPPSTRPSVSISDDRDGERFLDFDDI</sequence>
<dbReference type="InterPro" id="IPR018247">
    <property type="entry name" value="EF_Hand_1_Ca_BS"/>
</dbReference>
<feature type="compositionally biased region" description="Basic residues" evidence="1">
    <location>
        <begin position="391"/>
        <end position="400"/>
    </location>
</feature>
<feature type="compositionally biased region" description="Basic residues" evidence="1">
    <location>
        <begin position="120"/>
        <end position="132"/>
    </location>
</feature>
<dbReference type="AlphaFoldDB" id="A0AAD3TWA4"/>
<name>A0AAD3TWA4_9TREE</name>
<organism evidence="2 3">
    <name type="scientific">Cutaneotrichosporon spelunceum</name>
    <dbReference type="NCBI Taxonomy" id="1672016"/>
    <lineage>
        <taxon>Eukaryota</taxon>
        <taxon>Fungi</taxon>
        <taxon>Dikarya</taxon>
        <taxon>Basidiomycota</taxon>
        <taxon>Agaricomycotina</taxon>
        <taxon>Tremellomycetes</taxon>
        <taxon>Trichosporonales</taxon>
        <taxon>Trichosporonaceae</taxon>
        <taxon>Cutaneotrichosporon</taxon>
    </lineage>
</organism>
<comment type="caution">
    <text evidence="2">The sequence shown here is derived from an EMBL/GenBank/DDBJ whole genome shotgun (WGS) entry which is preliminary data.</text>
</comment>
<dbReference type="Proteomes" id="UP001222932">
    <property type="component" value="Unassembled WGS sequence"/>
</dbReference>
<evidence type="ECO:0000313" key="3">
    <source>
        <dbReference type="Proteomes" id="UP001222932"/>
    </source>
</evidence>
<proteinExistence type="predicted"/>
<feature type="compositionally biased region" description="Basic and acidic residues" evidence="1">
    <location>
        <begin position="497"/>
        <end position="506"/>
    </location>
</feature>
<feature type="compositionally biased region" description="Basic and acidic residues" evidence="1">
    <location>
        <begin position="546"/>
        <end position="560"/>
    </location>
</feature>
<reference evidence="2" key="1">
    <citation type="journal article" date="2023" name="BMC Genomics">
        <title>Chromosome-level genome assemblies of Cutaneotrichosporon spp. (Trichosporonales, Basidiomycota) reveal imbalanced evolution between nucleotide sequences and chromosome synteny.</title>
        <authorList>
            <person name="Kobayashi Y."/>
            <person name="Kayamori A."/>
            <person name="Aoki K."/>
            <person name="Shiwa Y."/>
            <person name="Matsutani M."/>
            <person name="Fujita N."/>
            <person name="Sugita T."/>
            <person name="Iwasaki W."/>
            <person name="Tanaka N."/>
            <person name="Takashima M."/>
        </authorList>
    </citation>
    <scope>NUCLEOTIDE SEQUENCE</scope>
    <source>
        <strain evidence="2">HIS016</strain>
    </source>
</reference>
<accession>A0AAD3TWA4</accession>
<feature type="region of interest" description="Disordered" evidence="1">
    <location>
        <begin position="256"/>
        <end position="276"/>
    </location>
</feature>
<dbReference type="EMBL" id="BTCM01000004">
    <property type="protein sequence ID" value="GMK57655.1"/>
    <property type="molecule type" value="Genomic_DNA"/>
</dbReference>
<keyword evidence="3" id="KW-1185">Reference proteome</keyword>
<dbReference type="PROSITE" id="PS00018">
    <property type="entry name" value="EF_HAND_1"/>
    <property type="match status" value="1"/>
</dbReference>
<feature type="compositionally biased region" description="Polar residues" evidence="1">
    <location>
        <begin position="103"/>
        <end position="113"/>
    </location>
</feature>
<evidence type="ECO:0000256" key="1">
    <source>
        <dbReference type="SAM" id="MobiDB-lite"/>
    </source>
</evidence>